<evidence type="ECO:0000313" key="6">
    <source>
        <dbReference type="Proteomes" id="UP000694523"/>
    </source>
</evidence>
<dbReference type="SMART" id="SM00360">
    <property type="entry name" value="RRM"/>
    <property type="match status" value="1"/>
</dbReference>
<feature type="region of interest" description="Disordered" evidence="3">
    <location>
        <begin position="201"/>
        <end position="270"/>
    </location>
</feature>
<protein>
    <submittedName>
        <fullName evidence="5">RNA binding motif protein 41</fullName>
    </submittedName>
</protein>
<dbReference type="InterPro" id="IPR045164">
    <property type="entry name" value="RBM41/RNPC3"/>
</dbReference>
<keyword evidence="6" id="KW-1185">Reference proteome</keyword>
<proteinExistence type="predicted"/>
<organism evidence="5 6">
    <name type="scientific">Neogobius melanostomus</name>
    <name type="common">round goby</name>
    <dbReference type="NCBI Taxonomy" id="47308"/>
    <lineage>
        <taxon>Eukaryota</taxon>
        <taxon>Metazoa</taxon>
        <taxon>Chordata</taxon>
        <taxon>Craniata</taxon>
        <taxon>Vertebrata</taxon>
        <taxon>Euteleostomi</taxon>
        <taxon>Actinopterygii</taxon>
        <taxon>Neopterygii</taxon>
        <taxon>Teleostei</taxon>
        <taxon>Neoteleostei</taxon>
        <taxon>Acanthomorphata</taxon>
        <taxon>Gobiaria</taxon>
        <taxon>Gobiiformes</taxon>
        <taxon>Gobioidei</taxon>
        <taxon>Gobiidae</taxon>
        <taxon>Benthophilinae</taxon>
        <taxon>Neogobiini</taxon>
        <taxon>Neogobius</taxon>
    </lineage>
</organism>
<dbReference type="Pfam" id="PF00076">
    <property type="entry name" value="RRM_1"/>
    <property type="match status" value="1"/>
</dbReference>
<accession>A0A8C6SVT9</accession>
<evidence type="ECO:0000313" key="5">
    <source>
        <dbReference type="Ensembl" id="ENSNMLP00000012480.1"/>
    </source>
</evidence>
<reference evidence="5" key="2">
    <citation type="submission" date="2025-09" db="UniProtKB">
        <authorList>
            <consortium name="Ensembl"/>
        </authorList>
    </citation>
    <scope>IDENTIFICATION</scope>
</reference>
<evidence type="ECO:0000256" key="1">
    <source>
        <dbReference type="ARBA" id="ARBA00022884"/>
    </source>
</evidence>
<dbReference type="GO" id="GO:0030626">
    <property type="term" value="F:U12 snRNA binding"/>
    <property type="evidence" value="ECO:0007669"/>
    <property type="project" value="TreeGrafter"/>
</dbReference>
<dbReference type="InterPro" id="IPR035979">
    <property type="entry name" value="RBD_domain_sf"/>
</dbReference>
<name>A0A8C6SVT9_9GOBI</name>
<evidence type="ECO:0000259" key="4">
    <source>
        <dbReference type="PROSITE" id="PS50102"/>
    </source>
</evidence>
<dbReference type="Ensembl" id="ENSNMLT00000014093.1">
    <property type="protein sequence ID" value="ENSNMLP00000012480.1"/>
    <property type="gene ID" value="ENSNMLG00000008480.1"/>
</dbReference>
<dbReference type="GO" id="GO:0097157">
    <property type="term" value="F:pre-mRNA intronic binding"/>
    <property type="evidence" value="ECO:0007669"/>
    <property type="project" value="TreeGrafter"/>
</dbReference>
<evidence type="ECO:0000256" key="3">
    <source>
        <dbReference type="SAM" id="MobiDB-lite"/>
    </source>
</evidence>
<dbReference type="InterPro" id="IPR000504">
    <property type="entry name" value="RRM_dom"/>
</dbReference>
<keyword evidence="1 2" id="KW-0694">RNA-binding</keyword>
<dbReference type="PANTHER" id="PTHR16105">
    <property type="entry name" value="RNA-BINDING REGION-CONTAINING PROTEIN 3"/>
    <property type="match status" value="1"/>
</dbReference>
<dbReference type="SUPFAM" id="SSF54928">
    <property type="entry name" value="RNA-binding domain, RBD"/>
    <property type="match status" value="1"/>
</dbReference>
<evidence type="ECO:0000256" key="2">
    <source>
        <dbReference type="PROSITE-ProRule" id="PRU00176"/>
    </source>
</evidence>
<feature type="region of interest" description="Disordered" evidence="3">
    <location>
        <begin position="1"/>
        <end position="21"/>
    </location>
</feature>
<feature type="compositionally biased region" description="Basic and acidic residues" evidence="3">
    <location>
        <begin position="232"/>
        <end position="261"/>
    </location>
</feature>
<feature type="compositionally biased region" description="Acidic residues" evidence="3">
    <location>
        <begin position="10"/>
        <end position="20"/>
    </location>
</feature>
<dbReference type="GO" id="GO:0005689">
    <property type="term" value="C:U12-type spliceosomal complex"/>
    <property type="evidence" value="ECO:0007669"/>
    <property type="project" value="TreeGrafter"/>
</dbReference>
<dbReference type="Proteomes" id="UP000694523">
    <property type="component" value="Unplaced"/>
</dbReference>
<dbReference type="PROSITE" id="PS50102">
    <property type="entry name" value="RRM"/>
    <property type="match status" value="1"/>
</dbReference>
<reference evidence="5" key="1">
    <citation type="submission" date="2025-08" db="UniProtKB">
        <authorList>
            <consortium name="Ensembl"/>
        </authorList>
    </citation>
    <scope>IDENTIFICATION</scope>
</reference>
<dbReference type="AlphaFoldDB" id="A0A8C6SVT9"/>
<sequence length="422" mass="47673">MKRVSRPDCEEGPLFEEQESEGQRQLRSLLVQQLQTHVDIQRCVSKRQCFAPAALYCPFGAQAAGVRSLSQFEALQDGERELSALRDLGLTEEEIELWRNRDQADKSRGVCADPGATQQRLQQIRAKMAAHAELLSRPQRFNCSRALSRREMEIEQALYQGNDRQGYLSALFHRDEVTEDAQQVSTSHRTLDSVYREVLEEDRLATSRQNRKPPEPPSQTRAEETDQSDEPEAGREKRTDQSDEPEAGREERTDQSDEPEGRGGLLRLAAPTKIDLKQPISSLRAGSHALVTVRGDVEVITDDDISSNRESGDTIRSIPRFRNYQPGKPSKVLCVKNLAAQATVAQLVALFSRFERSEPVVYKLLTGRLRGQAFVTLSDVETAQKALDLLNGYRLLGKPMVVEFGRERQDSARQQNQEKDEK</sequence>
<dbReference type="Gene3D" id="3.30.70.330">
    <property type="match status" value="1"/>
</dbReference>
<dbReference type="GO" id="GO:0000398">
    <property type="term" value="P:mRNA splicing, via spliceosome"/>
    <property type="evidence" value="ECO:0007669"/>
    <property type="project" value="TreeGrafter"/>
</dbReference>
<feature type="domain" description="RRM" evidence="4">
    <location>
        <begin position="331"/>
        <end position="407"/>
    </location>
</feature>
<dbReference type="PANTHER" id="PTHR16105:SF2">
    <property type="entry name" value="RNA-BINDING PROTEIN 41"/>
    <property type="match status" value="1"/>
</dbReference>
<dbReference type="InterPro" id="IPR012677">
    <property type="entry name" value="Nucleotide-bd_a/b_plait_sf"/>
</dbReference>